<dbReference type="PANTHER" id="PTHR40114">
    <property type="entry name" value="SLR0698 PROTEIN"/>
    <property type="match status" value="1"/>
</dbReference>
<dbReference type="EMBL" id="JAPQFL010000008">
    <property type="protein sequence ID" value="MDD9328656.1"/>
    <property type="molecule type" value="Genomic_DNA"/>
</dbReference>
<reference evidence="4" key="2">
    <citation type="submission" date="2024-02" db="EMBL/GenBank/DDBJ databases">
        <title>Neisseria leonii sp. nov.</title>
        <authorList>
            <person name="Boutroux M."/>
            <person name="Favre-Rochex S."/>
            <person name="Gorgette O."/>
            <person name="Touak G."/>
            <person name="Muhle E."/>
            <person name="Chesneau O."/>
            <person name="Clermont D."/>
            <person name="Rahi P."/>
        </authorList>
    </citation>
    <scope>NUCLEOTIDE SEQUENCE</scope>
    <source>
        <strain evidence="4">51.81</strain>
    </source>
</reference>
<dbReference type="InterPro" id="IPR023577">
    <property type="entry name" value="CYTH_domain"/>
</dbReference>
<dbReference type="SMART" id="SM01118">
    <property type="entry name" value="CYTH"/>
    <property type="match status" value="1"/>
</dbReference>
<organism evidence="3">
    <name type="scientific">Neisseria leonii</name>
    <dbReference type="NCBI Taxonomy" id="2995413"/>
    <lineage>
        <taxon>Bacteria</taxon>
        <taxon>Pseudomonadati</taxon>
        <taxon>Pseudomonadota</taxon>
        <taxon>Betaproteobacteria</taxon>
        <taxon>Neisseriales</taxon>
        <taxon>Neisseriaceae</taxon>
        <taxon>Neisseria</taxon>
    </lineage>
</organism>
<dbReference type="EMBL" id="CP146598">
    <property type="protein sequence ID" value="WWY04070.1"/>
    <property type="molecule type" value="Genomic_DNA"/>
</dbReference>
<dbReference type="AlphaFoldDB" id="A0A9X4E2W0"/>
<evidence type="ECO:0000313" key="4">
    <source>
        <dbReference type="EMBL" id="WWY04070.1"/>
    </source>
</evidence>
<evidence type="ECO:0000259" key="2">
    <source>
        <dbReference type="PROSITE" id="PS51707"/>
    </source>
</evidence>
<dbReference type="SUPFAM" id="SSF55154">
    <property type="entry name" value="CYTH-like phosphatases"/>
    <property type="match status" value="1"/>
</dbReference>
<evidence type="ECO:0000256" key="1">
    <source>
        <dbReference type="PIRSR" id="PIRSR016487-1"/>
    </source>
</evidence>
<dbReference type="PIRSF" id="PIRSF016487">
    <property type="entry name" value="CYTH_UCP016487"/>
    <property type="match status" value="1"/>
</dbReference>
<dbReference type="InterPro" id="IPR033469">
    <property type="entry name" value="CYTH-like_dom_sf"/>
</dbReference>
<dbReference type="InterPro" id="IPR012042">
    <property type="entry name" value="NeuTTM/CthTTM-like"/>
</dbReference>
<reference evidence="3" key="1">
    <citation type="submission" date="2022-10" db="EMBL/GenBank/DDBJ databases">
        <authorList>
            <person name="Boutroux M."/>
        </authorList>
    </citation>
    <scope>NUCLEOTIDE SEQUENCE</scope>
    <source>
        <strain evidence="3">51.81</strain>
    </source>
</reference>
<dbReference type="Gene3D" id="2.40.320.10">
    <property type="entry name" value="Hypothetical Protein Pfu-838710-001"/>
    <property type="match status" value="1"/>
</dbReference>
<dbReference type="CDD" id="cd07891">
    <property type="entry name" value="CYTH-like_CthTTM-like_1"/>
    <property type="match status" value="1"/>
</dbReference>
<keyword evidence="5" id="KW-1185">Reference proteome</keyword>
<protein>
    <submittedName>
        <fullName evidence="3">CYTH domain-containing protein</fullName>
    </submittedName>
</protein>
<feature type="domain" description="CYTH" evidence="2">
    <location>
        <begin position="5"/>
        <end position="160"/>
    </location>
</feature>
<gene>
    <name evidence="3" type="ORF">ORY91_002092</name>
    <name evidence="4" type="ORF">V9W64_04965</name>
</gene>
<sequence length="171" mass="19374">MDNANIEIERRFLPAHDGWRAVAGTPRLIRQGYLSVDKACTIRVRIIGNRAWLTLKGYLSDVSRSEFEYEIPPADAETMMRTLCPFCLEKHRYEVHEQGHVFEIDEYCGDNAPLVVVELELADENAGYPRPDWLGAEITAHGRYTNAYLSTRPYSVWTAEERAAPADGQGA</sequence>
<name>A0A9X4E2W0_9NEIS</name>
<feature type="active site" description="Proton acceptor" evidence="1">
    <location>
        <position position="33"/>
    </location>
</feature>
<dbReference type="Pfam" id="PF01928">
    <property type="entry name" value="CYTH"/>
    <property type="match status" value="1"/>
</dbReference>
<dbReference type="Proteomes" id="UP001149607">
    <property type="component" value="Chromosome"/>
</dbReference>
<dbReference type="PROSITE" id="PS51707">
    <property type="entry name" value="CYTH"/>
    <property type="match status" value="1"/>
</dbReference>
<evidence type="ECO:0000313" key="3">
    <source>
        <dbReference type="EMBL" id="MDD9328656.1"/>
    </source>
</evidence>
<dbReference type="PANTHER" id="PTHR40114:SF1">
    <property type="entry name" value="SLR0698 PROTEIN"/>
    <property type="match status" value="1"/>
</dbReference>
<proteinExistence type="predicted"/>
<accession>A0A9X4E2W0</accession>
<dbReference type="RefSeq" id="WP_274585707.1">
    <property type="nucleotide sequence ID" value="NZ_CP145811.1"/>
</dbReference>
<evidence type="ECO:0000313" key="5">
    <source>
        <dbReference type="Proteomes" id="UP001149607"/>
    </source>
</evidence>